<gene>
    <name evidence="1" type="ORF">ACI2JU_01810</name>
</gene>
<dbReference type="RefSeq" id="WP_404674570.1">
    <property type="nucleotide sequence ID" value="NZ_JBJDOT010000002.1"/>
</dbReference>
<keyword evidence="2" id="KW-1185">Reference proteome</keyword>
<comment type="caution">
    <text evidence="1">The sequence shown here is derived from an EMBL/GenBank/DDBJ whole genome shotgun (WGS) entry which is preliminary data.</text>
</comment>
<accession>A0ABW8KSB5</accession>
<reference evidence="1 2" key="1">
    <citation type="submission" date="2024-11" db="EMBL/GenBank/DDBJ databases">
        <title>The Natural Products Discovery Center: Release of the First 8490 Sequenced Strains for Exploring Actinobacteria Biosynthetic Diversity.</title>
        <authorList>
            <person name="Kalkreuter E."/>
            <person name="Kautsar S.A."/>
            <person name="Yang D."/>
            <person name="Bader C.D."/>
            <person name="Teijaro C.N."/>
            <person name="Fluegel L."/>
            <person name="Davis C.M."/>
            <person name="Simpson J.R."/>
            <person name="Lauterbach L."/>
            <person name="Steele A.D."/>
            <person name="Gui C."/>
            <person name="Meng S."/>
            <person name="Li G."/>
            <person name="Viehrig K."/>
            <person name="Ye F."/>
            <person name="Su P."/>
            <person name="Kiefer A.F."/>
            <person name="Nichols A."/>
            <person name="Cepeda A.J."/>
            <person name="Yan W."/>
            <person name="Fan B."/>
            <person name="Jiang Y."/>
            <person name="Adhikari A."/>
            <person name="Zheng C.-J."/>
            <person name="Schuster L."/>
            <person name="Cowan T.M."/>
            <person name="Smanski M.J."/>
            <person name="Chevrette M.G."/>
            <person name="De Carvalho L.P.S."/>
            <person name="Shen B."/>
        </authorList>
    </citation>
    <scope>NUCLEOTIDE SEQUENCE [LARGE SCALE GENOMIC DNA]</scope>
    <source>
        <strain evidence="1 2">NPDC078403</strain>
    </source>
</reference>
<evidence type="ECO:0000313" key="1">
    <source>
        <dbReference type="EMBL" id="MFK3862603.1"/>
    </source>
</evidence>
<evidence type="ECO:0000313" key="2">
    <source>
        <dbReference type="Proteomes" id="UP001620262"/>
    </source>
</evidence>
<protein>
    <submittedName>
        <fullName evidence="1">ASCH domain-containing protein</fullName>
    </submittedName>
</protein>
<dbReference type="Proteomes" id="UP001620262">
    <property type="component" value="Unassembled WGS sequence"/>
</dbReference>
<organism evidence="1 2">
    <name type="scientific">Pseudoalteromonas rhizosphaerae</name>
    <dbReference type="NCBI Taxonomy" id="2518973"/>
    <lineage>
        <taxon>Bacteria</taxon>
        <taxon>Pseudomonadati</taxon>
        <taxon>Pseudomonadota</taxon>
        <taxon>Gammaproteobacteria</taxon>
        <taxon>Alteromonadales</taxon>
        <taxon>Pseudoalteromonadaceae</taxon>
        <taxon>Pseudoalteromonas</taxon>
    </lineage>
</organism>
<dbReference type="EMBL" id="JBJDOT010000002">
    <property type="protein sequence ID" value="MFK3862603.1"/>
    <property type="molecule type" value="Genomic_DNA"/>
</dbReference>
<sequence length="93" mass="11097">MIEKRVLHLPLKAVYFNQIKSGSKIFEYRLQTGYWKKRLVGREYDEIHIKLGYPKKGDQDRILIRPWEGILNQTIQHEHFGSEEVNVFAIKVN</sequence>
<proteinExistence type="predicted"/>
<name>A0ABW8KSB5_9GAMM</name>